<dbReference type="InterPro" id="IPR039262">
    <property type="entry name" value="DTWD2/TAPT"/>
</dbReference>
<protein>
    <recommendedName>
        <fullName evidence="1">tRNA-uridine aminocarboxypropyltransferase</fullName>
        <ecNumber evidence="1">2.5.1.25</ecNumber>
    </recommendedName>
</protein>
<keyword evidence="4" id="KW-0819">tRNA processing</keyword>
<accession>A0ABZ0GRW7</accession>
<evidence type="ECO:0000313" key="7">
    <source>
        <dbReference type="EMBL" id="WOH38531.1"/>
    </source>
</evidence>
<proteinExistence type="inferred from homology"/>
<dbReference type="RefSeq" id="WP_348397300.1">
    <property type="nucleotide sequence ID" value="NZ_CP136600.1"/>
</dbReference>
<dbReference type="EMBL" id="CP136600">
    <property type="protein sequence ID" value="WOH38531.1"/>
    <property type="molecule type" value="Genomic_DNA"/>
</dbReference>
<keyword evidence="2 7" id="KW-0808">Transferase</keyword>
<gene>
    <name evidence="7" type="ORF">RI844_04750</name>
</gene>
<dbReference type="InterPro" id="IPR005636">
    <property type="entry name" value="DTW"/>
</dbReference>
<evidence type="ECO:0000259" key="6">
    <source>
        <dbReference type="SMART" id="SM01144"/>
    </source>
</evidence>
<dbReference type="SMART" id="SM01144">
    <property type="entry name" value="DTW"/>
    <property type="match status" value="1"/>
</dbReference>
<dbReference type="PANTHER" id="PTHR21392">
    <property type="entry name" value="TRNA-URIDINE AMINOCARBOXYPROPYLTRANSFERASE 2"/>
    <property type="match status" value="1"/>
</dbReference>
<dbReference type="GO" id="GO:0016432">
    <property type="term" value="F:tRNA-uridine aminocarboxypropyltransferase activity"/>
    <property type="evidence" value="ECO:0007669"/>
    <property type="project" value="UniProtKB-EC"/>
</dbReference>
<dbReference type="PANTHER" id="PTHR21392:SF0">
    <property type="entry name" value="TRNA-URIDINE AMINOCARBOXYPROPYLTRANSFERASE 2"/>
    <property type="match status" value="1"/>
</dbReference>
<evidence type="ECO:0000256" key="2">
    <source>
        <dbReference type="ARBA" id="ARBA00022679"/>
    </source>
</evidence>
<comment type="similarity">
    <text evidence="5">Belongs to the TDD superfamily. DTWD2 family.</text>
</comment>
<keyword evidence="8" id="KW-1185">Reference proteome</keyword>
<dbReference type="EC" id="2.5.1.25" evidence="1"/>
<sequence length="199" mass="22798">MSRQYCTRCQRPLVTCICNLCCHIENNVRVIFLQHPSEEKQAKGTAMLAHLSLQNSNIIIGENFDESVELNSLINDVNNHVLLLYPTEDTQVVSKLSTDMQKQTIILVLDGTWKKAYRMYQLSTNLQQLNKITLANNIKSQYVIRKHHKDSDVSSLEACAHALIALEGNNDKYAELLDSFTKFNQFQLSLANKNRNERN</sequence>
<dbReference type="Proteomes" id="UP001301442">
    <property type="component" value="Chromosome"/>
</dbReference>
<evidence type="ECO:0000256" key="4">
    <source>
        <dbReference type="ARBA" id="ARBA00022694"/>
    </source>
</evidence>
<reference evidence="7 8" key="1">
    <citation type="submission" date="2023-09" db="EMBL/GenBank/DDBJ databases">
        <authorList>
            <person name="Qi X."/>
        </authorList>
    </citation>
    <scope>NUCLEOTIDE SEQUENCE [LARGE SCALE GENOMIC DNA]</scope>
    <source>
        <strain evidence="7 8">S1-1</strain>
    </source>
</reference>
<organism evidence="7 8">
    <name type="scientific">Thalassotalea fonticola</name>
    <dbReference type="NCBI Taxonomy" id="3065649"/>
    <lineage>
        <taxon>Bacteria</taxon>
        <taxon>Pseudomonadati</taxon>
        <taxon>Pseudomonadota</taxon>
        <taxon>Gammaproteobacteria</taxon>
        <taxon>Alteromonadales</taxon>
        <taxon>Colwelliaceae</taxon>
        <taxon>Thalassotalea</taxon>
    </lineage>
</organism>
<keyword evidence="3" id="KW-0949">S-adenosyl-L-methionine</keyword>
<evidence type="ECO:0000256" key="3">
    <source>
        <dbReference type="ARBA" id="ARBA00022691"/>
    </source>
</evidence>
<evidence type="ECO:0000313" key="8">
    <source>
        <dbReference type="Proteomes" id="UP001301442"/>
    </source>
</evidence>
<dbReference type="Pfam" id="PF03942">
    <property type="entry name" value="DTW"/>
    <property type="match status" value="1"/>
</dbReference>
<evidence type="ECO:0000256" key="5">
    <source>
        <dbReference type="ARBA" id="ARBA00034489"/>
    </source>
</evidence>
<name>A0ABZ0GRW7_9GAMM</name>
<evidence type="ECO:0000256" key="1">
    <source>
        <dbReference type="ARBA" id="ARBA00012386"/>
    </source>
</evidence>
<feature type="domain" description="DTW" evidence="6">
    <location>
        <begin position="2"/>
        <end position="192"/>
    </location>
</feature>